<dbReference type="AlphaFoldDB" id="A0A518GAC1"/>
<feature type="chain" id="PRO_5021756226" evidence="1">
    <location>
        <begin position="28"/>
        <end position="299"/>
    </location>
</feature>
<keyword evidence="1" id="KW-0732">Signal</keyword>
<feature type="signal peptide" evidence="1">
    <location>
        <begin position="1"/>
        <end position="27"/>
    </location>
</feature>
<evidence type="ECO:0000313" key="3">
    <source>
        <dbReference type="EMBL" id="QDV25534.1"/>
    </source>
</evidence>
<dbReference type="PANTHER" id="PTHR40469:SF2">
    <property type="entry name" value="GALACTOSE-BINDING DOMAIN-LIKE SUPERFAMILY PROTEIN"/>
    <property type="match status" value="1"/>
</dbReference>
<accession>A0A518GAC1</accession>
<dbReference type="OrthoDB" id="7171409at2"/>
<dbReference type="Gene3D" id="3.40.50.880">
    <property type="match status" value="1"/>
</dbReference>
<organism evidence="3 4">
    <name type="scientific">Aureliella helgolandensis</name>
    <dbReference type="NCBI Taxonomy" id="2527968"/>
    <lineage>
        <taxon>Bacteria</taxon>
        <taxon>Pseudomonadati</taxon>
        <taxon>Planctomycetota</taxon>
        <taxon>Planctomycetia</taxon>
        <taxon>Pirellulales</taxon>
        <taxon>Pirellulaceae</taxon>
        <taxon>Aureliella</taxon>
    </lineage>
</organism>
<dbReference type="InterPro" id="IPR029062">
    <property type="entry name" value="Class_I_gatase-like"/>
</dbReference>
<reference evidence="3 4" key="1">
    <citation type="submission" date="2019-02" db="EMBL/GenBank/DDBJ databases">
        <title>Deep-cultivation of Planctomycetes and their phenomic and genomic characterization uncovers novel biology.</title>
        <authorList>
            <person name="Wiegand S."/>
            <person name="Jogler M."/>
            <person name="Boedeker C."/>
            <person name="Pinto D."/>
            <person name="Vollmers J."/>
            <person name="Rivas-Marin E."/>
            <person name="Kohn T."/>
            <person name="Peeters S.H."/>
            <person name="Heuer A."/>
            <person name="Rast P."/>
            <person name="Oberbeckmann S."/>
            <person name="Bunk B."/>
            <person name="Jeske O."/>
            <person name="Meyerdierks A."/>
            <person name="Storesund J.E."/>
            <person name="Kallscheuer N."/>
            <person name="Luecker S."/>
            <person name="Lage O.M."/>
            <person name="Pohl T."/>
            <person name="Merkel B.J."/>
            <person name="Hornburger P."/>
            <person name="Mueller R.-W."/>
            <person name="Bruemmer F."/>
            <person name="Labrenz M."/>
            <person name="Spormann A.M."/>
            <person name="Op den Camp H."/>
            <person name="Overmann J."/>
            <person name="Amann R."/>
            <person name="Jetten M.S.M."/>
            <person name="Mascher T."/>
            <person name="Medema M.H."/>
            <person name="Devos D.P."/>
            <person name="Kaster A.-K."/>
            <person name="Ovreas L."/>
            <person name="Rohde M."/>
            <person name="Galperin M.Y."/>
            <person name="Jogler C."/>
        </authorList>
    </citation>
    <scope>NUCLEOTIDE SEQUENCE [LARGE SCALE GENOMIC DNA]</scope>
    <source>
        <strain evidence="3 4">Q31a</strain>
    </source>
</reference>
<evidence type="ECO:0000313" key="4">
    <source>
        <dbReference type="Proteomes" id="UP000318017"/>
    </source>
</evidence>
<dbReference type="EMBL" id="CP036298">
    <property type="protein sequence ID" value="QDV25534.1"/>
    <property type="molecule type" value="Genomic_DNA"/>
</dbReference>
<sequence length="299" mass="32993" precursor="true">MKIHPCQIALLTLAISISALSLPLASAQETTQTNAAQPAPLKVLLVIGGCCHDYATQEKLLKQGIEERIRAEVTVELSESTSTETTFEIYQEDDWAEGFDVIIHDECSANVTERPYIDRILAAHRNGTPAVNLHCAMHSYRWGEFRQPVAPDAENAAWYEMLGVQSTAHGPKTPIELLTTDSEHPIMHGLKQWTTIDEELYNNVRVFSGTTALVSGKQLQPANKKQLKANPDAKGTESTAVVAWTNLYGPNQTRIFSTSLGHQNDTVADARYLELVVRGLLWSTQNLTKDGQAKPGFVK</sequence>
<evidence type="ECO:0000259" key="2">
    <source>
        <dbReference type="Pfam" id="PF06283"/>
    </source>
</evidence>
<keyword evidence="4" id="KW-1185">Reference proteome</keyword>
<evidence type="ECO:0000256" key="1">
    <source>
        <dbReference type="SAM" id="SignalP"/>
    </source>
</evidence>
<dbReference type="InterPro" id="IPR029010">
    <property type="entry name" value="ThuA-like"/>
</dbReference>
<dbReference type="SUPFAM" id="SSF52317">
    <property type="entry name" value="Class I glutamine amidotransferase-like"/>
    <property type="match status" value="1"/>
</dbReference>
<proteinExistence type="predicted"/>
<dbReference type="KEGG" id="ahel:Q31a_38600"/>
<feature type="domain" description="ThuA-like" evidence="2">
    <location>
        <begin position="45"/>
        <end position="282"/>
    </location>
</feature>
<name>A0A518GAC1_9BACT</name>
<gene>
    <name evidence="3" type="ORF">Q31a_38600</name>
</gene>
<dbReference type="Proteomes" id="UP000318017">
    <property type="component" value="Chromosome"/>
</dbReference>
<dbReference type="RefSeq" id="WP_145080730.1">
    <property type="nucleotide sequence ID" value="NZ_CP036298.1"/>
</dbReference>
<protein>
    <submittedName>
        <fullName evidence="3">Trehalose utilization</fullName>
    </submittedName>
</protein>
<dbReference type="PANTHER" id="PTHR40469">
    <property type="entry name" value="SECRETED GLYCOSYL HYDROLASE"/>
    <property type="match status" value="1"/>
</dbReference>
<dbReference type="Pfam" id="PF06283">
    <property type="entry name" value="ThuA"/>
    <property type="match status" value="1"/>
</dbReference>